<dbReference type="EMBL" id="JANVFU010000005">
    <property type="protein sequence ID" value="KAJ3745847.1"/>
    <property type="molecule type" value="Genomic_DNA"/>
</dbReference>
<evidence type="ECO:0000313" key="4">
    <source>
        <dbReference type="Proteomes" id="UP001142393"/>
    </source>
</evidence>
<evidence type="ECO:0000313" key="3">
    <source>
        <dbReference type="EMBL" id="KAJ3745847.1"/>
    </source>
</evidence>
<protein>
    <submittedName>
        <fullName evidence="3">Uncharacterized protein</fullName>
    </submittedName>
</protein>
<dbReference type="AlphaFoldDB" id="A0A9W8P330"/>
<keyword evidence="4" id="KW-1185">Reference proteome</keyword>
<feature type="signal peptide" evidence="2">
    <location>
        <begin position="1"/>
        <end position="20"/>
    </location>
</feature>
<feature type="region of interest" description="Disordered" evidence="1">
    <location>
        <begin position="258"/>
        <end position="306"/>
    </location>
</feature>
<gene>
    <name evidence="3" type="ORF">DFH05DRAFT_1524125</name>
</gene>
<evidence type="ECO:0000256" key="2">
    <source>
        <dbReference type="SAM" id="SignalP"/>
    </source>
</evidence>
<keyword evidence="2" id="KW-0732">Signal</keyword>
<feature type="chain" id="PRO_5040976040" evidence="2">
    <location>
        <begin position="21"/>
        <end position="306"/>
    </location>
</feature>
<reference evidence="3 4" key="1">
    <citation type="journal article" date="2023" name="Proc. Natl. Acad. Sci. U.S.A.">
        <title>A global phylogenomic analysis of the shiitake genus Lentinula.</title>
        <authorList>
            <person name="Sierra-Patev S."/>
            <person name="Min B."/>
            <person name="Naranjo-Ortiz M."/>
            <person name="Looney B."/>
            <person name="Konkel Z."/>
            <person name="Slot J.C."/>
            <person name="Sakamoto Y."/>
            <person name="Steenwyk J.L."/>
            <person name="Rokas A."/>
            <person name="Carro J."/>
            <person name="Camarero S."/>
            <person name="Ferreira P."/>
            <person name="Molpeceres G."/>
            <person name="Ruiz-Duenas F.J."/>
            <person name="Serrano A."/>
            <person name="Henrissat B."/>
            <person name="Drula E."/>
            <person name="Hughes K.W."/>
            <person name="Mata J.L."/>
            <person name="Ishikawa N.K."/>
            <person name="Vargas-Isla R."/>
            <person name="Ushijima S."/>
            <person name="Smith C.A."/>
            <person name="Donoghue J."/>
            <person name="Ahrendt S."/>
            <person name="Andreopoulos W."/>
            <person name="He G."/>
            <person name="LaButti K."/>
            <person name="Lipzen A."/>
            <person name="Ng V."/>
            <person name="Riley R."/>
            <person name="Sandor L."/>
            <person name="Barry K."/>
            <person name="Martinez A.T."/>
            <person name="Xiao Y."/>
            <person name="Gibbons J.G."/>
            <person name="Terashima K."/>
            <person name="Grigoriev I.V."/>
            <person name="Hibbett D."/>
        </authorList>
    </citation>
    <scope>NUCLEOTIDE SEQUENCE [LARGE SCALE GENOMIC DNA]</scope>
    <source>
        <strain evidence="3 4">TFB7810</strain>
    </source>
</reference>
<name>A0A9W8P330_9AGAR</name>
<organism evidence="3 4">
    <name type="scientific">Lentinula detonsa</name>
    <dbReference type="NCBI Taxonomy" id="2804962"/>
    <lineage>
        <taxon>Eukaryota</taxon>
        <taxon>Fungi</taxon>
        <taxon>Dikarya</taxon>
        <taxon>Basidiomycota</taxon>
        <taxon>Agaricomycotina</taxon>
        <taxon>Agaricomycetes</taxon>
        <taxon>Agaricomycetidae</taxon>
        <taxon>Agaricales</taxon>
        <taxon>Marasmiineae</taxon>
        <taxon>Omphalotaceae</taxon>
        <taxon>Lentinula</taxon>
    </lineage>
</organism>
<proteinExistence type="predicted"/>
<evidence type="ECO:0000256" key="1">
    <source>
        <dbReference type="SAM" id="MobiDB-lite"/>
    </source>
</evidence>
<dbReference type="Proteomes" id="UP001142393">
    <property type="component" value="Unassembled WGS sequence"/>
</dbReference>
<sequence>MRFAVASFYVLLGLFAVTSSAPTTGSKSLAQSTRNELGASFFAHDTYSVGDELKDEAYTLGPAVHVYFQQYDSGRPGTGETATHPEAAAYTRSSALLLIQHAEETMGFKRPYIVQFTNLPPTSSLVAKTTGFGFVLLKTNDRGELSNPYDARVEACVEDCKDPRATFRKQSRTGSFSPIFEKTILEKPTQKNVMGQCVEYLNTAFQSPHLYFSSEGGVGRVSFVHGDLETVVDASGMSAALTGTSNGESIEAEDVATTNGGASGAAGTAPIEKSSEKDSEEAAVVSTDGAEDKDITMEAAEPLVTT</sequence>
<accession>A0A9W8P330</accession>
<feature type="compositionally biased region" description="Low complexity" evidence="1">
    <location>
        <begin position="258"/>
        <end position="269"/>
    </location>
</feature>
<comment type="caution">
    <text evidence="3">The sequence shown here is derived from an EMBL/GenBank/DDBJ whole genome shotgun (WGS) entry which is preliminary data.</text>
</comment>